<protein>
    <submittedName>
        <fullName evidence="2">20114_t:CDS:1</fullName>
    </submittedName>
</protein>
<proteinExistence type="predicted"/>
<keyword evidence="3" id="KW-1185">Reference proteome</keyword>
<feature type="non-terminal residue" evidence="2">
    <location>
        <position position="1"/>
    </location>
</feature>
<gene>
    <name evidence="2" type="ORF">RFULGI_LOCUS12905</name>
</gene>
<feature type="non-terminal residue" evidence="2">
    <location>
        <position position="85"/>
    </location>
</feature>
<dbReference type="EMBL" id="CAJVPZ010032311">
    <property type="protein sequence ID" value="CAG8741575.1"/>
    <property type="molecule type" value="Genomic_DNA"/>
</dbReference>
<name>A0A9N9IKX6_9GLOM</name>
<feature type="region of interest" description="Disordered" evidence="1">
    <location>
        <begin position="65"/>
        <end position="85"/>
    </location>
</feature>
<evidence type="ECO:0000256" key="1">
    <source>
        <dbReference type="SAM" id="MobiDB-lite"/>
    </source>
</evidence>
<dbReference type="AlphaFoldDB" id="A0A9N9IKX6"/>
<dbReference type="Proteomes" id="UP000789396">
    <property type="component" value="Unassembled WGS sequence"/>
</dbReference>
<organism evidence="2 3">
    <name type="scientific">Racocetra fulgida</name>
    <dbReference type="NCBI Taxonomy" id="60492"/>
    <lineage>
        <taxon>Eukaryota</taxon>
        <taxon>Fungi</taxon>
        <taxon>Fungi incertae sedis</taxon>
        <taxon>Mucoromycota</taxon>
        <taxon>Glomeromycotina</taxon>
        <taxon>Glomeromycetes</taxon>
        <taxon>Diversisporales</taxon>
        <taxon>Gigasporaceae</taxon>
        <taxon>Racocetra</taxon>
    </lineage>
</organism>
<dbReference type="OrthoDB" id="10482042at2759"/>
<accession>A0A9N9IKX6</accession>
<comment type="caution">
    <text evidence="2">The sequence shown here is derived from an EMBL/GenBank/DDBJ whole genome shotgun (WGS) entry which is preliminary data.</text>
</comment>
<evidence type="ECO:0000313" key="3">
    <source>
        <dbReference type="Proteomes" id="UP000789396"/>
    </source>
</evidence>
<sequence>MPRNRSFNQILDSITDSESVGSNIAETSMLTQRNTHIPCHCLSYTYNGNLVSRRTKAQNELEDMIQQEGEEKSESFTEQLGRLNL</sequence>
<reference evidence="2" key="1">
    <citation type="submission" date="2021-06" db="EMBL/GenBank/DDBJ databases">
        <authorList>
            <person name="Kallberg Y."/>
            <person name="Tangrot J."/>
            <person name="Rosling A."/>
        </authorList>
    </citation>
    <scope>NUCLEOTIDE SEQUENCE</scope>
    <source>
        <strain evidence="2">IN212</strain>
    </source>
</reference>
<evidence type="ECO:0000313" key="2">
    <source>
        <dbReference type="EMBL" id="CAG8741575.1"/>
    </source>
</evidence>